<evidence type="ECO:0000259" key="6">
    <source>
        <dbReference type="Pfam" id="PF00881"/>
    </source>
</evidence>
<dbReference type="InterPro" id="IPR029479">
    <property type="entry name" value="Nitroreductase"/>
</dbReference>
<dbReference type="PIRSF" id="PIRSF005426">
    <property type="entry name" value="Frp"/>
    <property type="match status" value="1"/>
</dbReference>
<evidence type="ECO:0000313" key="7">
    <source>
        <dbReference type="EMBL" id="MBB3111427.1"/>
    </source>
</evidence>
<proteinExistence type="inferred from homology"/>
<dbReference type="AlphaFoldDB" id="A0A7W5AZ32"/>
<keyword evidence="2 5" id="KW-0285">Flavoprotein</keyword>
<dbReference type="EMBL" id="JACHXK010000007">
    <property type="protein sequence ID" value="MBB3111427.1"/>
    <property type="molecule type" value="Genomic_DNA"/>
</dbReference>
<dbReference type="Pfam" id="PF00881">
    <property type="entry name" value="Nitroreductase"/>
    <property type="match status" value="1"/>
</dbReference>
<name>A0A7W5AZ32_9BACL</name>
<comment type="similarity">
    <text evidence="1 5">Belongs to the flavin oxidoreductase frp family.</text>
</comment>
<evidence type="ECO:0000313" key="8">
    <source>
        <dbReference type="Proteomes" id="UP000570361"/>
    </source>
</evidence>
<evidence type="ECO:0000256" key="4">
    <source>
        <dbReference type="ARBA" id="ARBA00023002"/>
    </source>
</evidence>
<keyword evidence="4 5" id="KW-0560">Oxidoreductase</keyword>
<accession>A0A7W5AZ32</accession>
<sequence length="250" mass="27846">MNETITLIKGHRSIRKYKDTPIPDEHLKEILLSGQAASTSSNIQAYSVIAIKDPEKKRKLAELSGNQQQIVESPVLLVWLADVRKIQNAIRQHEDVELEQNVELFLLGTIDATLAAQNAAIAAESLGYGIVYIGGIRNNPQEVTELLELPPLVYPVFGLCVGIPDQEPDLRPRLPLAAVYHEEVYSEAGLADEIAAYDAITKHYYATRKGGGRGGDQETVWSREMLRRFNSGRNRGHLRDYLSGQGFKLK</sequence>
<dbReference type="NCBIfam" id="NF008033">
    <property type="entry name" value="PRK10765.1"/>
    <property type="match status" value="1"/>
</dbReference>
<reference evidence="7 8" key="1">
    <citation type="submission" date="2020-08" db="EMBL/GenBank/DDBJ databases">
        <title>Genomic Encyclopedia of Type Strains, Phase III (KMG-III): the genomes of soil and plant-associated and newly described type strains.</title>
        <authorList>
            <person name="Whitman W."/>
        </authorList>
    </citation>
    <scope>NUCLEOTIDE SEQUENCE [LARGE SCALE GENOMIC DNA]</scope>
    <source>
        <strain evidence="7 8">CECT 5862</strain>
    </source>
</reference>
<dbReference type="SUPFAM" id="SSF55469">
    <property type="entry name" value="FMN-dependent nitroreductase-like"/>
    <property type="match status" value="1"/>
</dbReference>
<dbReference type="PANTHER" id="PTHR43425:SF2">
    <property type="entry name" value="OXYGEN-INSENSITIVE NADPH NITROREDUCTASE"/>
    <property type="match status" value="1"/>
</dbReference>
<dbReference type="Proteomes" id="UP000570361">
    <property type="component" value="Unassembled WGS sequence"/>
</dbReference>
<evidence type="ECO:0000256" key="1">
    <source>
        <dbReference type="ARBA" id="ARBA00008366"/>
    </source>
</evidence>
<organism evidence="7 8">
    <name type="scientific">Paenibacillus phyllosphaerae</name>
    <dbReference type="NCBI Taxonomy" id="274593"/>
    <lineage>
        <taxon>Bacteria</taxon>
        <taxon>Bacillati</taxon>
        <taxon>Bacillota</taxon>
        <taxon>Bacilli</taxon>
        <taxon>Bacillales</taxon>
        <taxon>Paenibacillaceae</taxon>
        <taxon>Paenibacillus</taxon>
    </lineage>
</organism>
<gene>
    <name evidence="7" type="ORF">FHS18_003495</name>
</gene>
<feature type="domain" description="Nitroreductase" evidence="6">
    <location>
        <begin position="8"/>
        <end position="162"/>
    </location>
</feature>
<keyword evidence="8" id="KW-1185">Reference proteome</keyword>
<dbReference type="InterPro" id="IPR016446">
    <property type="entry name" value="Flavin_OxRdtase_Frp"/>
</dbReference>
<evidence type="ECO:0000256" key="2">
    <source>
        <dbReference type="ARBA" id="ARBA00022630"/>
    </source>
</evidence>
<dbReference type="GO" id="GO:0052873">
    <property type="term" value="F:FMN reductase (NADPH) activity"/>
    <property type="evidence" value="ECO:0007669"/>
    <property type="project" value="UniProtKB-EC"/>
</dbReference>
<dbReference type="RefSeq" id="WP_183601302.1">
    <property type="nucleotide sequence ID" value="NZ_JACHXK010000007.1"/>
</dbReference>
<dbReference type="CDD" id="cd02146">
    <property type="entry name" value="NfsA-like"/>
    <property type="match status" value="1"/>
</dbReference>
<evidence type="ECO:0000256" key="3">
    <source>
        <dbReference type="ARBA" id="ARBA00022643"/>
    </source>
</evidence>
<evidence type="ECO:0000256" key="5">
    <source>
        <dbReference type="PIRNR" id="PIRNR005426"/>
    </source>
</evidence>
<dbReference type="InterPro" id="IPR000415">
    <property type="entry name" value="Nitroreductase-like"/>
</dbReference>
<keyword evidence="5" id="KW-0521">NADP</keyword>
<dbReference type="EC" id="1.5.1.38" evidence="7"/>
<dbReference type="Gene3D" id="3.40.109.10">
    <property type="entry name" value="NADH Oxidase"/>
    <property type="match status" value="1"/>
</dbReference>
<comment type="caution">
    <text evidence="7">The sequence shown here is derived from an EMBL/GenBank/DDBJ whole genome shotgun (WGS) entry which is preliminary data.</text>
</comment>
<protein>
    <submittedName>
        <fullName evidence="7">FMN reductase (NADPH)</fullName>
        <ecNumber evidence="7">1.5.1.38</ecNumber>
    </submittedName>
</protein>
<keyword evidence="3 5" id="KW-0288">FMN</keyword>
<dbReference type="PANTHER" id="PTHR43425">
    <property type="entry name" value="OXYGEN-INSENSITIVE NADPH NITROREDUCTASE"/>
    <property type="match status" value="1"/>
</dbReference>